<dbReference type="InterPro" id="IPR013525">
    <property type="entry name" value="ABC2_TM"/>
</dbReference>
<feature type="transmembrane region" description="Helical" evidence="7">
    <location>
        <begin position="12"/>
        <end position="31"/>
    </location>
</feature>
<dbReference type="OrthoDB" id="10253at2"/>
<accession>H3KC70</accession>
<evidence type="ECO:0000256" key="2">
    <source>
        <dbReference type="ARBA" id="ARBA00022475"/>
    </source>
</evidence>
<reference evidence="9 10" key="1">
    <citation type="submission" date="2011-11" db="EMBL/GenBank/DDBJ databases">
        <authorList>
            <person name="Weinstock G."/>
            <person name="Sodergren E."/>
            <person name="Clifton S."/>
            <person name="Fulton L."/>
            <person name="Fulton B."/>
            <person name="Courtney L."/>
            <person name="Fronick C."/>
            <person name="Harrison M."/>
            <person name="Strong C."/>
            <person name="Farmer C."/>
            <person name="Delahaunty K."/>
            <person name="Markovic C."/>
            <person name="Hall O."/>
            <person name="Minx P."/>
            <person name="Tomlinson C."/>
            <person name="Mitreva M."/>
            <person name="Hou S."/>
            <person name="Chen J."/>
            <person name="Wollam A."/>
            <person name="Pepin K.H."/>
            <person name="Johnson M."/>
            <person name="Bhonagiri V."/>
            <person name="Zhang X."/>
            <person name="Suruliraj S."/>
            <person name="Warren W."/>
            <person name="Chinwalla A."/>
            <person name="Mardis E.R."/>
            <person name="Wilson R.K."/>
        </authorList>
    </citation>
    <scope>NUCLEOTIDE SEQUENCE [LARGE SCALE GENOMIC DNA]</scope>
    <source>
        <strain evidence="9 10">YIT 11816</strain>
    </source>
</reference>
<dbReference type="Proteomes" id="UP000004956">
    <property type="component" value="Unassembled WGS sequence"/>
</dbReference>
<gene>
    <name evidence="9" type="ORF">HMPREF9440_00320</name>
</gene>
<keyword evidence="4 7" id="KW-1133">Transmembrane helix</keyword>
<dbReference type="GO" id="GO:0005886">
    <property type="term" value="C:plasma membrane"/>
    <property type="evidence" value="ECO:0007669"/>
    <property type="project" value="UniProtKB-SubCell"/>
</dbReference>
<feature type="transmembrane region" description="Helical" evidence="7">
    <location>
        <begin position="228"/>
        <end position="247"/>
    </location>
</feature>
<comment type="subcellular location">
    <subcellularLocation>
        <location evidence="1">Cell membrane</location>
        <topology evidence="1">Multi-pass membrane protein</topology>
    </subcellularLocation>
</comment>
<evidence type="ECO:0000259" key="8">
    <source>
        <dbReference type="Pfam" id="PF12698"/>
    </source>
</evidence>
<comment type="caution">
    <text evidence="9">The sequence shown here is derived from an EMBL/GenBank/DDBJ whole genome shotgun (WGS) entry which is preliminary data.</text>
</comment>
<sequence length="418" mass="45416">MAGDVLGHFVPYHKLAVLVAVITTVVFSIAFSHSIVFEAKTSVIDLDQTRWSAGLIEKVNASPYVSIVEVLHTPAEVRSMVRNDRSQAVLYIPKGAEEHVTKGDRQVHLGLYLDDSNSAQNGELTSRITSIVNELGAETAIGRGDGVSSLGANSEETRAMIAPLALGTRSITDPTSQSTTGTTANFLIFFSTMYQGLCALMLVGRLKVEHRWGSAVLPAGLAAFLTRAVPYAFVYMAVVMAALAVLVTFGQMRFAGNPALFALALFLTGLANVWVAVLLSWNAQNPGDGAGKMIFLVPPGFILGGMTFALTSPHEFVQWAAWGIPLSWFFKFWRDQGLRGVTVSDDLALLGAMLVYLAALALLVGMLFWRAQAKRRIEVEEAWRDLAAVKRPGERQEERPEESPDERPEPVKAEAPAR</sequence>
<feature type="transmembrane region" description="Helical" evidence="7">
    <location>
        <begin position="348"/>
        <end position="369"/>
    </location>
</feature>
<dbReference type="EMBL" id="AFBQ01000036">
    <property type="protein sequence ID" value="EHY32286.1"/>
    <property type="molecule type" value="Genomic_DNA"/>
</dbReference>
<evidence type="ECO:0000256" key="7">
    <source>
        <dbReference type="SAM" id="Phobius"/>
    </source>
</evidence>
<evidence type="ECO:0000256" key="1">
    <source>
        <dbReference type="ARBA" id="ARBA00004651"/>
    </source>
</evidence>
<dbReference type="AlphaFoldDB" id="H3KC70"/>
<evidence type="ECO:0000256" key="5">
    <source>
        <dbReference type="ARBA" id="ARBA00023136"/>
    </source>
</evidence>
<dbReference type="RefSeq" id="WP_008540762.1">
    <property type="nucleotide sequence ID" value="NZ_JH604868.1"/>
</dbReference>
<evidence type="ECO:0000313" key="10">
    <source>
        <dbReference type="Proteomes" id="UP000004956"/>
    </source>
</evidence>
<keyword evidence="10" id="KW-1185">Reference proteome</keyword>
<dbReference type="GO" id="GO:0140359">
    <property type="term" value="F:ABC-type transporter activity"/>
    <property type="evidence" value="ECO:0007669"/>
    <property type="project" value="InterPro"/>
</dbReference>
<dbReference type="HOGENOM" id="CLU_057681_0_0_4"/>
<keyword evidence="3 7" id="KW-0812">Transmembrane</keyword>
<evidence type="ECO:0000256" key="6">
    <source>
        <dbReference type="SAM" id="MobiDB-lite"/>
    </source>
</evidence>
<keyword evidence="5 7" id="KW-0472">Membrane</keyword>
<keyword evidence="2" id="KW-1003">Cell membrane</keyword>
<feature type="transmembrane region" description="Helical" evidence="7">
    <location>
        <begin position="293"/>
        <end position="311"/>
    </location>
</feature>
<dbReference type="InterPro" id="IPR051449">
    <property type="entry name" value="ABC-2_transporter_component"/>
</dbReference>
<feature type="domain" description="ABC-2 type transporter transmembrane" evidence="8">
    <location>
        <begin position="17"/>
        <end position="362"/>
    </location>
</feature>
<name>H3KC70_9BURK</name>
<dbReference type="STRING" id="762967.HMPREF9440_00320"/>
<evidence type="ECO:0000256" key="4">
    <source>
        <dbReference type="ARBA" id="ARBA00022989"/>
    </source>
</evidence>
<dbReference type="PATRIC" id="fig|762967.3.peg.269"/>
<organism evidence="9 10">
    <name type="scientific">Sutterella parvirubra YIT 11816</name>
    <dbReference type="NCBI Taxonomy" id="762967"/>
    <lineage>
        <taxon>Bacteria</taxon>
        <taxon>Pseudomonadati</taxon>
        <taxon>Pseudomonadota</taxon>
        <taxon>Betaproteobacteria</taxon>
        <taxon>Burkholderiales</taxon>
        <taxon>Sutterellaceae</taxon>
        <taxon>Sutterella</taxon>
    </lineage>
</organism>
<dbReference type="Gene3D" id="3.40.1710.10">
    <property type="entry name" value="abc type-2 transporter like domain"/>
    <property type="match status" value="1"/>
</dbReference>
<dbReference type="PANTHER" id="PTHR30294:SF29">
    <property type="entry name" value="MULTIDRUG ABC TRANSPORTER PERMEASE YBHS-RELATED"/>
    <property type="match status" value="1"/>
</dbReference>
<evidence type="ECO:0000313" key="9">
    <source>
        <dbReference type="EMBL" id="EHY32286.1"/>
    </source>
</evidence>
<feature type="transmembrane region" description="Helical" evidence="7">
    <location>
        <begin position="259"/>
        <end position="281"/>
    </location>
</feature>
<feature type="region of interest" description="Disordered" evidence="6">
    <location>
        <begin position="390"/>
        <end position="418"/>
    </location>
</feature>
<proteinExistence type="predicted"/>
<evidence type="ECO:0000256" key="3">
    <source>
        <dbReference type="ARBA" id="ARBA00022692"/>
    </source>
</evidence>
<dbReference type="Pfam" id="PF12698">
    <property type="entry name" value="ABC2_membrane_3"/>
    <property type="match status" value="1"/>
</dbReference>
<dbReference type="PANTHER" id="PTHR30294">
    <property type="entry name" value="MEMBRANE COMPONENT OF ABC TRANSPORTER YHHJ-RELATED"/>
    <property type="match status" value="1"/>
</dbReference>
<protein>
    <recommendedName>
        <fullName evidence="8">ABC-2 type transporter transmembrane domain-containing protein</fullName>
    </recommendedName>
</protein>